<dbReference type="Pfam" id="PF02852">
    <property type="entry name" value="Pyr_redox_dim"/>
    <property type="match status" value="1"/>
</dbReference>
<feature type="binding site" evidence="13">
    <location>
        <begin position="145"/>
        <end position="147"/>
    </location>
    <ligand>
        <name>FAD</name>
        <dbReference type="ChEBI" id="CHEBI:57692"/>
    </ligand>
</feature>
<evidence type="ECO:0000256" key="5">
    <source>
        <dbReference type="ARBA" id="ARBA00016603"/>
    </source>
</evidence>
<evidence type="ECO:0000256" key="11">
    <source>
        <dbReference type="ARBA" id="ARBA00023027"/>
    </source>
</evidence>
<protein>
    <recommendedName>
        <fullName evidence="5">Soluble pyridine nucleotide transhydrogenase</fullName>
        <ecNumber evidence="4">1.6.1.1</ecNumber>
    </recommendedName>
    <alternativeName>
        <fullName evidence="12">NAD(P)(+) transhydrogenase [B-specific]</fullName>
    </alternativeName>
</protein>
<organism evidence="16 17">
    <name type="scientific">Sedimenticola selenatireducens</name>
    <dbReference type="NCBI Taxonomy" id="191960"/>
    <lineage>
        <taxon>Bacteria</taxon>
        <taxon>Pseudomonadati</taxon>
        <taxon>Pseudomonadota</taxon>
        <taxon>Gammaproteobacteria</taxon>
        <taxon>Chromatiales</taxon>
        <taxon>Sedimenticolaceae</taxon>
        <taxon>Sedimenticola</taxon>
    </lineage>
</organism>
<evidence type="ECO:0000256" key="8">
    <source>
        <dbReference type="ARBA" id="ARBA00022827"/>
    </source>
</evidence>
<keyword evidence="8 13" id="KW-0274">FAD</keyword>
<sequence>MTVKHYDTIVIGSGPGGEGAAMKLTKSGQKIALVEKHDKVGGGCTHWGTIPSKALRHNISMLVDYKRNPLFQHSVEQVHVDYPKMLRAADSVIQEQVSTRYRYYSRNNVDIIYGTASFIDANTLNILHVDKTSEQITADHFVIATGSSPYHPEDIDFSHPRIHDSDTILSMERTPKSLTVYGAGVIGCEYASIFCNLDIKVNLVDTRDRLLSFLDDEITDALSYHLRNQGVVIRNNEEYTRVEPLEDGVILHCKSGKKFKTDILLWANGRSGNTKGMGLEEIGIRVNHRGQIEVNEKYQTDLSHIFAAGDVAGPPGLASASYDQGRFVGSQISEGKCDWSLIEQFPTGIYTNPEISSLGKSERELTEQQIPYEVGHAMFKSIARAQITGHTVGMLKILFHRETFEILGIHCFGETAAEIIHIGQAIMSQKGSANSLLYFTETTFNYPTMAEAYRVAALNGLNRIF</sequence>
<keyword evidence="10 16" id="KW-0560">Oxidoreductase</keyword>
<dbReference type="EMBL" id="VMNH01000010">
    <property type="protein sequence ID" value="TVO74849.1"/>
    <property type="molecule type" value="Genomic_DNA"/>
</dbReference>
<evidence type="ECO:0000259" key="14">
    <source>
        <dbReference type="Pfam" id="PF02852"/>
    </source>
</evidence>
<dbReference type="NCBIfam" id="NF003585">
    <property type="entry name" value="PRK05249.1"/>
    <property type="match status" value="1"/>
</dbReference>
<feature type="domain" description="FAD/NAD(P)-binding" evidence="15">
    <location>
        <begin position="6"/>
        <end position="325"/>
    </location>
</feature>
<feature type="binding site" evidence="13">
    <location>
        <position position="310"/>
    </location>
    <ligand>
        <name>FAD</name>
        <dbReference type="ChEBI" id="CHEBI:57692"/>
    </ligand>
</feature>
<dbReference type="InterPro" id="IPR050151">
    <property type="entry name" value="Class-I_Pyr_Nuc-Dis_Oxidored"/>
</dbReference>
<dbReference type="PRINTS" id="PR00368">
    <property type="entry name" value="FADPNR"/>
</dbReference>
<proteinExistence type="inferred from homology"/>
<accession>A0A557SBQ3</accession>
<evidence type="ECO:0000256" key="4">
    <source>
        <dbReference type="ARBA" id="ARBA00012772"/>
    </source>
</evidence>
<evidence type="ECO:0000256" key="7">
    <source>
        <dbReference type="ARBA" id="ARBA00022630"/>
    </source>
</evidence>
<dbReference type="GO" id="GO:0050660">
    <property type="term" value="F:flavin adenine dinucleotide binding"/>
    <property type="evidence" value="ECO:0007669"/>
    <property type="project" value="TreeGrafter"/>
</dbReference>
<dbReference type="InterPro" id="IPR016156">
    <property type="entry name" value="FAD/NAD-linked_Rdtase_dimer_sf"/>
</dbReference>
<dbReference type="FunFam" id="3.30.390.30:FF:000002">
    <property type="entry name" value="Soluble pyridine nucleotide transhydrogenase"/>
    <property type="match status" value="1"/>
</dbReference>
<comment type="similarity">
    <text evidence="3">Belongs to the class-I pyridine nucleotide-disulfide oxidoreductase family.</text>
</comment>
<dbReference type="InterPro" id="IPR023753">
    <property type="entry name" value="FAD/NAD-binding_dom"/>
</dbReference>
<evidence type="ECO:0000256" key="3">
    <source>
        <dbReference type="ARBA" id="ARBA00007532"/>
    </source>
</evidence>
<evidence type="ECO:0000256" key="12">
    <source>
        <dbReference type="ARBA" id="ARBA00031183"/>
    </source>
</evidence>
<comment type="function">
    <text evidence="1">Conversion of NADPH, generated by peripheral catabolic pathways, to NADH, which can enter the respiratory chain for energy generation.</text>
</comment>
<keyword evidence="17" id="KW-1185">Reference proteome</keyword>
<dbReference type="GO" id="GO:0004148">
    <property type="term" value="F:dihydrolipoyl dehydrogenase (NADH) activity"/>
    <property type="evidence" value="ECO:0007669"/>
    <property type="project" value="TreeGrafter"/>
</dbReference>
<dbReference type="Gene3D" id="3.30.390.30">
    <property type="match status" value="1"/>
</dbReference>
<comment type="subcellular location">
    <subcellularLocation>
        <location evidence="2">Cytoplasm</location>
    </subcellularLocation>
</comment>
<dbReference type="InterPro" id="IPR004099">
    <property type="entry name" value="Pyr_nucl-diS_OxRdtase_dimer"/>
</dbReference>
<evidence type="ECO:0000259" key="15">
    <source>
        <dbReference type="Pfam" id="PF07992"/>
    </source>
</evidence>
<dbReference type="GO" id="GO:0003957">
    <property type="term" value="F:NAD(P)+ transhydrogenase (Si-specific) activity"/>
    <property type="evidence" value="ECO:0007669"/>
    <property type="project" value="UniProtKB-EC"/>
</dbReference>
<feature type="binding site" evidence="13">
    <location>
        <position position="269"/>
    </location>
    <ligand>
        <name>NAD(+)</name>
        <dbReference type="ChEBI" id="CHEBI:57540"/>
    </ligand>
</feature>
<dbReference type="Proteomes" id="UP000316649">
    <property type="component" value="Unassembled WGS sequence"/>
</dbReference>
<dbReference type="AlphaFoldDB" id="A0A557SBQ3"/>
<gene>
    <name evidence="16" type="ORF">FHP88_10160</name>
</gene>
<keyword evidence="7" id="KW-0285">Flavoprotein</keyword>
<comment type="caution">
    <text evidence="16">The sequence shown here is derived from an EMBL/GenBank/DDBJ whole genome shotgun (WGS) entry which is preliminary data.</text>
</comment>
<dbReference type="PANTHER" id="PTHR22912">
    <property type="entry name" value="DISULFIDE OXIDOREDUCTASE"/>
    <property type="match status" value="1"/>
</dbReference>
<evidence type="ECO:0000256" key="2">
    <source>
        <dbReference type="ARBA" id="ARBA00004496"/>
    </source>
</evidence>
<feature type="domain" description="Pyridine nucleotide-disulphide oxidoreductase dimerisation" evidence="14">
    <location>
        <begin position="346"/>
        <end position="456"/>
    </location>
</feature>
<feature type="binding site" evidence="13">
    <location>
        <begin position="182"/>
        <end position="189"/>
    </location>
    <ligand>
        <name>NAD(+)</name>
        <dbReference type="ChEBI" id="CHEBI:57540"/>
    </ligand>
</feature>
<keyword evidence="9" id="KW-0521">NADP</keyword>
<evidence type="ECO:0000313" key="16">
    <source>
        <dbReference type="EMBL" id="TVO74849.1"/>
    </source>
</evidence>
<dbReference type="Gene3D" id="3.50.50.60">
    <property type="entry name" value="FAD/NAD(P)-binding domain"/>
    <property type="match status" value="2"/>
</dbReference>
<evidence type="ECO:0000313" key="17">
    <source>
        <dbReference type="Proteomes" id="UP000316649"/>
    </source>
</evidence>
<dbReference type="Pfam" id="PF07992">
    <property type="entry name" value="Pyr_redox_2"/>
    <property type="match status" value="1"/>
</dbReference>
<dbReference type="SUPFAM" id="SSF55424">
    <property type="entry name" value="FAD/NAD-linked reductases, dimerisation (C-terminal) domain"/>
    <property type="match status" value="1"/>
</dbReference>
<evidence type="ECO:0000256" key="13">
    <source>
        <dbReference type="PIRSR" id="PIRSR000350-3"/>
    </source>
</evidence>
<reference evidence="16 17" key="1">
    <citation type="submission" date="2019-07" db="EMBL/GenBank/DDBJ databases">
        <title>The pathways for chlorine oxyanion respiration interact through the shared metabolite chlorate.</title>
        <authorList>
            <person name="Barnum T.P."/>
            <person name="Cheng Y."/>
            <person name="Hill K.A."/>
            <person name="Lucas L.N."/>
            <person name="Carlson H.K."/>
            <person name="Coates J.D."/>
        </authorList>
    </citation>
    <scope>NUCLEOTIDE SEQUENCE [LARGE SCALE GENOMIC DNA]</scope>
    <source>
        <strain evidence="16 17">BK-1</strain>
    </source>
</reference>
<dbReference type="InterPro" id="IPR001100">
    <property type="entry name" value="Pyr_nuc-diS_OxRdtase"/>
</dbReference>
<evidence type="ECO:0000256" key="10">
    <source>
        <dbReference type="ARBA" id="ARBA00023002"/>
    </source>
</evidence>
<evidence type="ECO:0000256" key="1">
    <source>
        <dbReference type="ARBA" id="ARBA00002842"/>
    </source>
</evidence>
<evidence type="ECO:0000256" key="6">
    <source>
        <dbReference type="ARBA" id="ARBA00022490"/>
    </source>
</evidence>
<evidence type="ECO:0000256" key="9">
    <source>
        <dbReference type="ARBA" id="ARBA00022857"/>
    </source>
</evidence>
<feature type="binding site" evidence="13">
    <location>
        <position position="53"/>
    </location>
    <ligand>
        <name>FAD</name>
        <dbReference type="ChEBI" id="CHEBI:57692"/>
    </ligand>
</feature>
<keyword evidence="13" id="KW-0547">Nucleotide-binding</keyword>
<dbReference type="SUPFAM" id="SSF51905">
    <property type="entry name" value="FAD/NAD(P)-binding domain"/>
    <property type="match status" value="1"/>
</dbReference>
<keyword evidence="6" id="KW-0963">Cytoplasm</keyword>
<dbReference type="InterPro" id="IPR036188">
    <property type="entry name" value="FAD/NAD-bd_sf"/>
</dbReference>
<dbReference type="PRINTS" id="PR00411">
    <property type="entry name" value="PNDRDTASEI"/>
</dbReference>
<dbReference type="OrthoDB" id="9800167at2"/>
<dbReference type="FunFam" id="3.50.50.60:FF:000008">
    <property type="entry name" value="Soluble pyridine nucleotide transhydrogenase"/>
    <property type="match status" value="1"/>
</dbReference>
<dbReference type="PIRSF" id="PIRSF000350">
    <property type="entry name" value="Mercury_reductase_MerA"/>
    <property type="match status" value="1"/>
</dbReference>
<keyword evidence="11 13" id="KW-0520">NAD</keyword>
<dbReference type="GO" id="GO:0006103">
    <property type="term" value="P:2-oxoglutarate metabolic process"/>
    <property type="evidence" value="ECO:0007669"/>
    <property type="project" value="TreeGrafter"/>
</dbReference>
<dbReference type="RefSeq" id="WP_144358935.1">
    <property type="nucleotide sequence ID" value="NZ_VMNH01000010.1"/>
</dbReference>
<dbReference type="PANTHER" id="PTHR22912:SF93">
    <property type="entry name" value="SOLUBLE PYRIDINE NUCLEOTIDE TRANSHYDROGENASE"/>
    <property type="match status" value="1"/>
</dbReference>
<comment type="cofactor">
    <cofactor evidence="13">
        <name>FAD</name>
        <dbReference type="ChEBI" id="CHEBI:57692"/>
    </cofactor>
    <text evidence="13">Binds 1 FAD per subunit.</text>
</comment>
<dbReference type="EC" id="1.6.1.1" evidence="4"/>
<dbReference type="GO" id="GO:0005829">
    <property type="term" value="C:cytosol"/>
    <property type="evidence" value="ECO:0007669"/>
    <property type="project" value="TreeGrafter"/>
</dbReference>
<name>A0A557SBQ3_9GAMM</name>